<evidence type="ECO:0000313" key="2">
    <source>
        <dbReference type="Proteomes" id="UP000717996"/>
    </source>
</evidence>
<dbReference type="AlphaFoldDB" id="A0A9P6YKU6"/>
<organism evidence="1 2">
    <name type="scientific">Rhizopus oryzae</name>
    <name type="common">Mucormycosis agent</name>
    <name type="synonym">Rhizopus arrhizus var. delemar</name>
    <dbReference type="NCBI Taxonomy" id="64495"/>
    <lineage>
        <taxon>Eukaryota</taxon>
        <taxon>Fungi</taxon>
        <taxon>Fungi incertae sedis</taxon>
        <taxon>Mucoromycota</taxon>
        <taxon>Mucoromycotina</taxon>
        <taxon>Mucoromycetes</taxon>
        <taxon>Mucorales</taxon>
        <taxon>Mucorineae</taxon>
        <taxon>Rhizopodaceae</taxon>
        <taxon>Rhizopus</taxon>
    </lineage>
</organism>
<name>A0A9P6YKU6_RHIOR</name>
<gene>
    <name evidence="1" type="ORF">G6F51_002502</name>
</gene>
<dbReference type="Proteomes" id="UP000717996">
    <property type="component" value="Unassembled WGS sequence"/>
</dbReference>
<proteinExistence type="predicted"/>
<accession>A0A9P6YKU6</accession>
<protein>
    <submittedName>
        <fullName evidence="1">Uncharacterized protein</fullName>
    </submittedName>
</protein>
<sequence>MNKVVGFKIDIRFLFDYDGYEFDLGAAEVCVPGSLDQKINDDLAKLLREGKDNTDGLHKATFRDKGPPYSWILQIVGLTNHMSSVHYVGHQLNVGVFQKTINFPNSVIELSSGKDFLYGLFRLRDSMEKYAHKIRNNLVASKSLVNKSSKKLSNSSTHSPPRLKRSLSLSLSQTWFTPPRNDCSISVFANSNRPLLSTIMDDVDEVFF</sequence>
<reference evidence="1" key="1">
    <citation type="journal article" date="2020" name="Microb. Genom.">
        <title>Genetic diversity of clinical and environmental Mucorales isolates obtained from an investigation of mucormycosis cases among solid organ transplant recipients.</title>
        <authorList>
            <person name="Nguyen M.H."/>
            <person name="Kaul D."/>
            <person name="Muto C."/>
            <person name="Cheng S.J."/>
            <person name="Richter R.A."/>
            <person name="Bruno V.M."/>
            <person name="Liu G."/>
            <person name="Beyhan S."/>
            <person name="Sundermann A.J."/>
            <person name="Mounaud S."/>
            <person name="Pasculle A.W."/>
            <person name="Nierman W.C."/>
            <person name="Driscoll E."/>
            <person name="Cumbie R."/>
            <person name="Clancy C.J."/>
            <person name="Dupont C.L."/>
        </authorList>
    </citation>
    <scope>NUCLEOTIDE SEQUENCE</scope>
    <source>
        <strain evidence="1">GL16</strain>
    </source>
</reference>
<dbReference type="EMBL" id="JAANIT010000217">
    <property type="protein sequence ID" value="KAG1550348.1"/>
    <property type="molecule type" value="Genomic_DNA"/>
</dbReference>
<evidence type="ECO:0000313" key="1">
    <source>
        <dbReference type="EMBL" id="KAG1550348.1"/>
    </source>
</evidence>
<dbReference type="OrthoDB" id="2277643at2759"/>
<comment type="caution">
    <text evidence="1">The sequence shown here is derived from an EMBL/GenBank/DDBJ whole genome shotgun (WGS) entry which is preliminary data.</text>
</comment>